<proteinExistence type="predicted"/>
<comment type="caution">
    <text evidence="1">The sequence shown here is derived from an EMBL/GenBank/DDBJ whole genome shotgun (WGS) entry which is preliminary data.</text>
</comment>
<dbReference type="RefSeq" id="WP_075410681.1">
    <property type="nucleotide sequence ID" value="NZ_MSKK01000002.1"/>
</dbReference>
<dbReference type="GO" id="GO:0016787">
    <property type="term" value="F:hydrolase activity"/>
    <property type="evidence" value="ECO:0007669"/>
    <property type="project" value="UniProtKB-KW"/>
</dbReference>
<dbReference type="Gene3D" id="3.40.50.1820">
    <property type="entry name" value="alpha/beta hydrolase"/>
    <property type="match status" value="1"/>
</dbReference>
<evidence type="ECO:0000313" key="2">
    <source>
        <dbReference type="Proteomes" id="UP000186471"/>
    </source>
</evidence>
<organism evidence="1 2">
    <name type="scientific">Actinomyces oris</name>
    <dbReference type="NCBI Taxonomy" id="544580"/>
    <lineage>
        <taxon>Bacteria</taxon>
        <taxon>Bacillati</taxon>
        <taxon>Actinomycetota</taxon>
        <taxon>Actinomycetes</taxon>
        <taxon>Actinomycetales</taxon>
        <taxon>Actinomycetaceae</taxon>
        <taxon>Actinomyces</taxon>
    </lineage>
</organism>
<dbReference type="AlphaFoldDB" id="A0A1Q8VLX4"/>
<name>A0A1Q8VLX4_9ACTO</name>
<sequence>MSCKPEELVLDGIPALRWGEPGGRAVVGVHGQFSNRHDPVMAQCGDVIASRGDQLITFDLPTHGDRQDNKTFTPMEASPEALAFARLARSQSSEVSLLANSIGAYFSLCDTPAGTFEHVWLVSPLLDLEHHIRDIMAEYSVTDEQLEAQTVIDTPRGVLERPYLRFVEEHPAQLNTPSWIIRGDQDDVVPLDTLSRFVSVPGVELVQIRGGQHFLGLPPYLDTVAAWFEERYPA</sequence>
<dbReference type="SUPFAM" id="SSF53474">
    <property type="entry name" value="alpha/beta-Hydrolases"/>
    <property type="match status" value="1"/>
</dbReference>
<reference evidence="1 2" key="1">
    <citation type="submission" date="2016-12" db="EMBL/GenBank/DDBJ databases">
        <title>Genomic comparison of strains in the 'Actinomyces naeslundii' group.</title>
        <authorList>
            <person name="Mughal S.R."/>
            <person name="Do T."/>
            <person name="Gilbert S.C."/>
            <person name="Witherden E.A."/>
            <person name="Didelot X."/>
            <person name="Beighton D."/>
        </authorList>
    </citation>
    <scope>NUCLEOTIDE SEQUENCE [LARGE SCALE GENOMIC DNA]</scope>
    <source>
        <strain evidence="1 2">R21091</strain>
    </source>
</reference>
<dbReference type="EMBL" id="MSKK01000002">
    <property type="protein sequence ID" value="OLO49106.1"/>
    <property type="molecule type" value="Genomic_DNA"/>
</dbReference>
<evidence type="ECO:0000313" key="1">
    <source>
        <dbReference type="EMBL" id="OLO49106.1"/>
    </source>
</evidence>
<gene>
    <name evidence="1" type="ORF">BKH31_01090</name>
</gene>
<keyword evidence="1" id="KW-0378">Hydrolase</keyword>
<dbReference type="InterPro" id="IPR029058">
    <property type="entry name" value="AB_hydrolase_fold"/>
</dbReference>
<accession>A0A1Q8VLX4</accession>
<dbReference type="Proteomes" id="UP000186471">
    <property type="component" value="Unassembled WGS sequence"/>
</dbReference>
<protein>
    <submittedName>
        <fullName evidence="1">Alpha/beta hydrolase</fullName>
    </submittedName>
</protein>
<dbReference type="OrthoDB" id="9800988at2"/>